<feature type="region of interest" description="Disordered" evidence="1">
    <location>
        <begin position="91"/>
        <end position="112"/>
    </location>
</feature>
<accession>A0A1B7NLK4</accession>
<gene>
    <name evidence="2" type="ORF">ACJ72_07977</name>
</gene>
<dbReference type="OrthoDB" id="4178540at2759"/>
<feature type="compositionally biased region" description="Basic and acidic residues" evidence="1">
    <location>
        <begin position="92"/>
        <end position="112"/>
    </location>
</feature>
<name>A0A1B7NLK4_9EURO</name>
<feature type="non-terminal residue" evidence="2">
    <location>
        <position position="1"/>
    </location>
</feature>
<evidence type="ECO:0000256" key="1">
    <source>
        <dbReference type="SAM" id="MobiDB-lite"/>
    </source>
</evidence>
<proteinExistence type="predicted"/>
<evidence type="ECO:0000313" key="3">
    <source>
        <dbReference type="Proteomes" id="UP000091918"/>
    </source>
</evidence>
<reference evidence="2 3" key="1">
    <citation type="submission" date="2015-07" db="EMBL/GenBank/DDBJ databases">
        <title>Emmonsia species relationships and genome sequence.</title>
        <authorList>
            <person name="Cuomo C.A."/>
            <person name="Schwartz I.S."/>
            <person name="Kenyon C."/>
            <person name="de Hoog G.S."/>
            <person name="Govender N.P."/>
            <person name="Botha A."/>
            <person name="Moreno L."/>
            <person name="de Vries M."/>
            <person name="Munoz J.F."/>
            <person name="Stielow J.B."/>
        </authorList>
    </citation>
    <scope>NUCLEOTIDE SEQUENCE [LARGE SCALE GENOMIC DNA]</scope>
    <source>
        <strain evidence="2 3">CBS 136260</strain>
    </source>
</reference>
<organism evidence="2 3">
    <name type="scientific">Emergomyces africanus</name>
    <dbReference type="NCBI Taxonomy" id="1955775"/>
    <lineage>
        <taxon>Eukaryota</taxon>
        <taxon>Fungi</taxon>
        <taxon>Dikarya</taxon>
        <taxon>Ascomycota</taxon>
        <taxon>Pezizomycotina</taxon>
        <taxon>Eurotiomycetes</taxon>
        <taxon>Eurotiomycetidae</taxon>
        <taxon>Onygenales</taxon>
        <taxon>Ajellomycetaceae</taxon>
        <taxon>Emergomyces</taxon>
    </lineage>
</organism>
<comment type="caution">
    <text evidence="2">The sequence shown here is derived from an EMBL/GenBank/DDBJ whole genome shotgun (WGS) entry which is preliminary data.</text>
</comment>
<dbReference type="Proteomes" id="UP000091918">
    <property type="component" value="Unassembled WGS sequence"/>
</dbReference>
<dbReference type="AlphaFoldDB" id="A0A1B7NLK4"/>
<sequence length="167" mass="19513">GNKIDLRELTENMHISTNPRGFDSIGDDGVLRYFDEAGQVLDYIRLNRDQLLAVLNTYPFTENERKRLTKVWGATNSSQVSWDQIWQSTDLRTPHSADTESDGLKQDPDRDEVQQQEELWVTSHFPPGALKPSWCNRIKCFDHNECELHECFHCMRKRPEQQLGICY</sequence>
<dbReference type="STRING" id="1658172.A0A1B7NLK4"/>
<evidence type="ECO:0000313" key="2">
    <source>
        <dbReference type="EMBL" id="OAX77721.1"/>
    </source>
</evidence>
<keyword evidence="3" id="KW-1185">Reference proteome</keyword>
<dbReference type="EMBL" id="LGUA01002135">
    <property type="protein sequence ID" value="OAX77721.1"/>
    <property type="molecule type" value="Genomic_DNA"/>
</dbReference>
<protein>
    <submittedName>
        <fullName evidence="2">Uncharacterized protein</fullName>
    </submittedName>
</protein>